<evidence type="ECO:0000256" key="6">
    <source>
        <dbReference type="ARBA" id="ARBA00023242"/>
    </source>
</evidence>
<dbReference type="OrthoDB" id="10249920at2759"/>
<keyword evidence="8" id="KW-1185">Reference proteome</keyword>
<organism evidence="7 8">
    <name type="scientific">Penicillium cosmopolitanum</name>
    <dbReference type="NCBI Taxonomy" id="1131564"/>
    <lineage>
        <taxon>Eukaryota</taxon>
        <taxon>Fungi</taxon>
        <taxon>Dikarya</taxon>
        <taxon>Ascomycota</taxon>
        <taxon>Pezizomycotina</taxon>
        <taxon>Eurotiomycetes</taxon>
        <taxon>Eurotiomycetidae</taxon>
        <taxon>Eurotiales</taxon>
        <taxon>Aspergillaceae</taxon>
        <taxon>Penicillium</taxon>
    </lineage>
</organism>
<comment type="caution">
    <text evidence="7">The sequence shown here is derived from an EMBL/GenBank/DDBJ whole genome shotgun (WGS) entry which is preliminary data.</text>
</comment>
<evidence type="ECO:0000313" key="8">
    <source>
        <dbReference type="Proteomes" id="UP001147747"/>
    </source>
</evidence>
<dbReference type="AlphaFoldDB" id="A0A9W9VRD1"/>
<dbReference type="PANTHER" id="PTHR31313:SF81">
    <property type="entry name" value="TY1 ENHANCER ACTIVATOR"/>
    <property type="match status" value="1"/>
</dbReference>
<gene>
    <name evidence="7" type="ORF">N7509_010483</name>
</gene>
<dbReference type="GeneID" id="81374100"/>
<reference evidence="7" key="1">
    <citation type="submission" date="2022-12" db="EMBL/GenBank/DDBJ databases">
        <authorList>
            <person name="Petersen C."/>
        </authorList>
    </citation>
    <scope>NUCLEOTIDE SEQUENCE</scope>
    <source>
        <strain evidence="7">IBT 29677</strain>
    </source>
</reference>
<sequence length="274" mass="30705">MLISTHEDLCRFFKSRDKRLEVTRGIPPKPALLFHMAYHMAILITMPPFLRLFASLKTEQNKISQAMSLVLRSITSAAASMIRLVQRYCKSYGFKHANPLLIHHILSASIVHLMNTTATSSSFRGHSTRLVRNCLSLLRGLSPYWPLRSQKSIDTIKALARRWNVGFIILGNDGGNQTKDSSACQVQNEFKPLNPEVTSVTCTNLDPAISVAAYEGLGGHFDASYAVEPIGEFFASDEQHSFDISMVNMPISVDDELFGLSQFFQTFENYPDLL</sequence>
<evidence type="ECO:0000256" key="1">
    <source>
        <dbReference type="ARBA" id="ARBA00022723"/>
    </source>
</evidence>
<evidence type="ECO:0000256" key="2">
    <source>
        <dbReference type="ARBA" id="ARBA00022833"/>
    </source>
</evidence>
<reference evidence="7" key="2">
    <citation type="journal article" date="2023" name="IMA Fungus">
        <title>Comparative genomic study of the Penicillium genus elucidates a diverse pangenome and 15 lateral gene transfer events.</title>
        <authorList>
            <person name="Petersen C."/>
            <person name="Sorensen T."/>
            <person name="Nielsen M.R."/>
            <person name="Sondergaard T.E."/>
            <person name="Sorensen J.L."/>
            <person name="Fitzpatrick D.A."/>
            <person name="Frisvad J.C."/>
            <person name="Nielsen K.L."/>
        </authorList>
    </citation>
    <scope>NUCLEOTIDE SEQUENCE</scope>
    <source>
        <strain evidence="7">IBT 29677</strain>
    </source>
</reference>
<dbReference type="GO" id="GO:0046872">
    <property type="term" value="F:metal ion binding"/>
    <property type="evidence" value="ECO:0007669"/>
    <property type="project" value="UniProtKB-KW"/>
</dbReference>
<accession>A0A9W9VRD1</accession>
<dbReference type="CDD" id="cd12148">
    <property type="entry name" value="fungal_TF_MHR"/>
    <property type="match status" value="1"/>
</dbReference>
<dbReference type="Proteomes" id="UP001147747">
    <property type="component" value="Unassembled WGS sequence"/>
</dbReference>
<keyword evidence="6" id="KW-0539">Nucleus</keyword>
<keyword evidence="4" id="KW-0238">DNA-binding</keyword>
<keyword evidence="3" id="KW-0805">Transcription regulation</keyword>
<evidence type="ECO:0000256" key="3">
    <source>
        <dbReference type="ARBA" id="ARBA00023015"/>
    </source>
</evidence>
<name>A0A9W9VRD1_9EURO</name>
<keyword evidence="2" id="KW-0862">Zinc</keyword>
<proteinExistence type="predicted"/>
<dbReference type="PANTHER" id="PTHR31313">
    <property type="entry name" value="TY1 ENHANCER ACTIVATOR"/>
    <property type="match status" value="1"/>
</dbReference>
<protein>
    <submittedName>
        <fullName evidence="7">Uncharacterized protein</fullName>
    </submittedName>
</protein>
<dbReference type="RefSeq" id="XP_056485740.1">
    <property type="nucleotide sequence ID" value="XM_056635120.1"/>
</dbReference>
<keyword evidence="1" id="KW-0479">Metal-binding</keyword>
<evidence type="ECO:0000256" key="5">
    <source>
        <dbReference type="ARBA" id="ARBA00023163"/>
    </source>
</evidence>
<evidence type="ECO:0000256" key="4">
    <source>
        <dbReference type="ARBA" id="ARBA00023125"/>
    </source>
</evidence>
<keyword evidence="5" id="KW-0804">Transcription</keyword>
<dbReference type="GO" id="GO:0003677">
    <property type="term" value="F:DNA binding"/>
    <property type="evidence" value="ECO:0007669"/>
    <property type="project" value="UniProtKB-KW"/>
</dbReference>
<dbReference type="EMBL" id="JAPZBU010000009">
    <property type="protein sequence ID" value="KAJ5387942.1"/>
    <property type="molecule type" value="Genomic_DNA"/>
</dbReference>
<dbReference type="InterPro" id="IPR051615">
    <property type="entry name" value="Transcr_Regulatory_Elem"/>
</dbReference>
<evidence type="ECO:0000313" key="7">
    <source>
        <dbReference type="EMBL" id="KAJ5387942.1"/>
    </source>
</evidence>